<evidence type="ECO:0000259" key="1">
    <source>
        <dbReference type="Pfam" id="PF01610"/>
    </source>
</evidence>
<dbReference type="PANTHER" id="PTHR33498:SF1">
    <property type="entry name" value="TRANSPOSASE FOR INSERTION SEQUENCE ELEMENT IS1557"/>
    <property type="match status" value="1"/>
</dbReference>
<dbReference type="InterPro" id="IPR047951">
    <property type="entry name" value="Transpos_ISL3"/>
</dbReference>
<feature type="domain" description="Transposase IS204/IS1001/IS1096/IS1165 DDE" evidence="1">
    <location>
        <begin position="44"/>
        <end position="309"/>
    </location>
</feature>
<dbReference type="RefSeq" id="WP_425487950.1">
    <property type="nucleotide sequence ID" value="NZ_JACHYB010000001.1"/>
</dbReference>
<reference evidence="5 7" key="1">
    <citation type="submission" date="2020-08" db="EMBL/GenBank/DDBJ databases">
        <title>Genomic Encyclopedia of Type Strains, Phase IV (KMG-IV): sequencing the most valuable type-strain genomes for metagenomic binning, comparative biology and taxonomic classification.</title>
        <authorList>
            <person name="Goeker M."/>
        </authorList>
    </citation>
    <scope>NUCLEOTIDE SEQUENCE [LARGE SCALE GENOMIC DNA]</scope>
    <source>
        <strain evidence="5 7">DSM 27471</strain>
    </source>
</reference>
<dbReference type="EMBL" id="JACHYB010000001">
    <property type="protein sequence ID" value="MBB3187586.1"/>
    <property type="molecule type" value="Genomic_DNA"/>
</dbReference>
<dbReference type="InterPro" id="IPR002560">
    <property type="entry name" value="Transposase_DDE"/>
</dbReference>
<dbReference type="EMBL" id="JACHYB010000001">
    <property type="protein sequence ID" value="MBB3186623.1"/>
    <property type="molecule type" value="Genomic_DNA"/>
</dbReference>
<proteinExistence type="predicted"/>
<dbReference type="Pfam" id="PF01610">
    <property type="entry name" value="DDE_Tnp_ISL3"/>
    <property type="match status" value="1"/>
</dbReference>
<accession>A0A7W5DR74</accession>
<keyword evidence="7" id="KW-1185">Reference proteome</keyword>
<name>A0A7W5DR74_9PORP</name>
<evidence type="ECO:0000313" key="2">
    <source>
        <dbReference type="EMBL" id="MBB3185915.1"/>
    </source>
</evidence>
<dbReference type="Proteomes" id="UP000544222">
    <property type="component" value="Unassembled WGS sequence"/>
</dbReference>
<comment type="caution">
    <text evidence="5">The sequence shown here is derived from an EMBL/GenBank/DDBJ whole genome shotgun (WGS) entry which is preliminary data.</text>
</comment>
<dbReference type="EMBL" id="JACHYB010000001">
    <property type="protein sequence ID" value="MBB3185915.1"/>
    <property type="molecule type" value="Genomic_DNA"/>
</dbReference>
<evidence type="ECO:0000313" key="6">
    <source>
        <dbReference type="EMBL" id="MBB3187586.1"/>
    </source>
</evidence>
<dbReference type="EMBL" id="JACHYB010000001">
    <property type="protein sequence ID" value="MBB3186763.1"/>
    <property type="molecule type" value="Genomic_DNA"/>
</dbReference>
<evidence type="ECO:0000313" key="7">
    <source>
        <dbReference type="Proteomes" id="UP000544222"/>
    </source>
</evidence>
<dbReference type="AlphaFoldDB" id="A0A7W5DR74"/>
<dbReference type="EMBL" id="JACHYB010000001">
    <property type="protein sequence ID" value="MBB3185933.1"/>
    <property type="molecule type" value="Genomic_DNA"/>
</dbReference>
<evidence type="ECO:0000313" key="4">
    <source>
        <dbReference type="EMBL" id="MBB3186623.1"/>
    </source>
</evidence>
<organism evidence="5 7">
    <name type="scientific">Microbacter margulisiae</name>
    <dbReference type="NCBI Taxonomy" id="1350067"/>
    <lineage>
        <taxon>Bacteria</taxon>
        <taxon>Pseudomonadati</taxon>
        <taxon>Bacteroidota</taxon>
        <taxon>Bacteroidia</taxon>
        <taxon>Bacteroidales</taxon>
        <taxon>Porphyromonadaceae</taxon>
        <taxon>Microbacter</taxon>
    </lineage>
</organism>
<gene>
    <name evidence="2" type="ORF">FHX64_000078</name>
    <name evidence="3" type="ORF">FHX64_000096</name>
    <name evidence="4" type="ORF">FHX64_000786</name>
    <name evidence="5" type="ORF">FHX64_000926</name>
    <name evidence="6" type="ORF">FHX64_001749</name>
</gene>
<sequence length="315" mass="36574">MHYYLDGKQLQEQYKDYLSDYHQWDQKSHAHQWLLYPDNVGRFLSIDETSLSNGELYTIVTNKAAKGGKGTIVAMVRGTKAEDIVAVLNKLPKRVRWKVREVTMDMAANMEYVIKICFPQASRVTDRFHVQQLAYDAVQELRIKHRWNALDRETIDMALAKACGRKYNPPVLANGDTLKQLLARSRYLLFKKPTAWTYSQKTRAEILFELYPDLKKAYHFSLQLGAIYHQTKDKGVAFAKLAQWYDRVDNSGILSFGSITRTIQSHYLTILNYFNHRSTNASAESFNAKIKAFRASFRGVRDVNFFLFRLTKIYA</sequence>
<evidence type="ECO:0000313" key="5">
    <source>
        <dbReference type="EMBL" id="MBB3186763.1"/>
    </source>
</evidence>
<evidence type="ECO:0000313" key="3">
    <source>
        <dbReference type="EMBL" id="MBB3185933.1"/>
    </source>
</evidence>
<dbReference type="PANTHER" id="PTHR33498">
    <property type="entry name" value="TRANSPOSASE FOR INSERTION SEQUENCE ELEMENT IS1557"/>
    <property type="match status" value="1"/>
</dbReference>
<protein>
    <submittedName>
        <fullName evidence="5">Transposase</fullName>
    </submittedName>
</protein>